<sequence length="278" mass="30857">MTCLRTLLSLFQLSTSMLTLRVYTLGDEFLLFRKLDSASDAFPEESYSEERQESDFLDEEFNDFPARHRSVGGGVSLISVTSIAVGILFVILLIGAMRWRKKRQRSQAKQAYSGQHIAMLQNGTTPQMPELPVFHSSNHSNEVTSATTMISNFLHGTAEKNTPQGYLGPSGDKYDAMGDFDQQSCGQRFGTNSVCGYPMNEKLISIQKFSPIVALSPAPVMTIESEQQIDDSVRKTKSTMKQFAAVPSIDANFCDLTEKNTVSAVFMRSSEDDEEIAI</sequence>
<keyword evidence="1" id="KW-0472">Membrane</keyword>
<name>A0A024G197_9STRA</name>
<dbReference type="AlphaFoldDB" id="A0A024G197"/>
<dbReference type="EMBL" id="CAIX01000008">
    <property type="protein sequence ID" value="CCI40400.1"/>
    <property type="molecule type" value="Genomic_DNA"/>
</dbReference>
<keyword evidence="1" id="KW-0812">Transmembrane</keyword>
<proteinExistence type="predicted"/>
<feature type="chain" id="PRO_5001529180" evidence="2">
    <location>
        <begin position="20"/>
        <end position="278"/>
    </location>
</feature>
<evidence type="ECO:0000256" key="2">
    <source>
        <dbReference type="SAM" id="SignalP"/>
    </source>
</evidence>
<evidence type="ECO:0000256" key="1">
    <source>
        <dbReference type="SAM" id="Phobius"/>
    </source>
</evidence>
<keyword evidence="1" id="KW-1133">Transmembrane helix</keyword>
<accession>A0A024G197</accession>
<keyword evidence="2" id="KW-0732">Signal</keyword>
<keyword evidence="4" id="KW-1185">Reference proteome</keyword>
<comment type="caution">
    <text evidence="3">The sequence shown here is derived from an EMBL/GenBank/DDBJ whole genome shotgun (WGS) entry which is preliminary data.</text>
</comment>
<gene>
    <name evidence="3" type="ORF">BN9_011840</name>
</gene>
<feature type="transmembrane region" description="Helical" evidence="1">
    <location>
        <begin position="74"/>
        <end position="96"/>
    </location>
</feature>
<evidence type="ECO:0000313" key="3">
    <source>
        <dbReference type="EMBL" id="CCI40400.1"/>
    </source>
</evidence>
<protein>
    <submittedName>
        <fullName evidence="3">Uncharacterized protein</fullName>
    </submittedName>
</protein>
<dbReference type="InParanoid" id="A0A024G197"/>
<organism evidence="3 4">
    <name type="scientific">Albugo candida</name>
    <dbReference type="NCBI Taxonomy" id="65357"/>
    <lineage>
        <taxon>Eukaryota</taxon>
        <taxon>Sar</taxon>
        <taxon>Stramenopiles</taxon>
        <taxon>Oomycota</taxon>
        <taxon>Peronosporomycetes</taxon>
        <taxon>Albuginales</taxon>
        <taxon>Albuginaceae</taxon>
        <taxon>Albugo</taxon>
    </lineage>
</organism>
<reference evidence="3 4" key="1">
    <citation type="submission" date="2012-05" db="EMBL/GenBank/DDBJ databases">
        <title>Recombination and specialization in a pathogen metapopulation.</title>
        <authorList>
            <person name="Gardiner A."/>
            <person name="Kemen E."/>
            <person name="Schultz-Larsen T."/>
            <person name="MacLean D."/>
            <person name="Van Oosterhout C."/>
            <person name="Jones J.D.G."/>
        </authorList>
    </citation>
    <scope>NUCLEOTIDE SEQUENCE [LARGE SCALE GENOMIC DNA]</scope>
    <source>
        <strain evidence="3 4">Ac Nc2</strain>
    </source>
</reference>
<dbReference type="Proteomes" id="UP000053237">
    <property type="component" value="Unassembled WGS sequence"/>
</dbReference>
<evidence type="ECO:0000313" key="4">
    <source>
        <dbReference type="Proteomes" id="UP000053237"/>
    </source>
</evidence>
<feature type="signal peptide" evidence="2">
    <location>
        <begin position="1"/>
        <end position="19"/>
    </location>
</feature>